<dbReference type="GO" id="GO:0008677">
    <property type="term" value="F:2-dehydropantoate 2-reductase activity"/>
    <property type="evidence" value="ECO:0007669"/>
    <property type="project" value="UniProtKB-EC"/>
</dbReference>
<proteinExistence type="inferred from homology"/>
<reference evidence="14 15" key="1">
    <citation type="submission" date="2016-10" db="EMBL/GenBank/DDBJ databases">
        <authorList>
            <person name="de Groot N.N."/>
        </authorList>
    </citation>
    <scope>NUCLEOTIDE SEQUENCE [LARGE SCALE GENOMIC DNA]</scope>
    <source>
        <strain evidence="14 15">CCM7597</strain>
    </source>
</reference>
<dbReference type="GO" id="GO:0015940">
    <property type="term" value="P:pantothenate biosynthetic process"/>
    <property type="evidence" value="ECO:0007669"/>
    <property type="project" value="UniProtKB-UniPathway"/>
</dbReference>
<comment type="function">
    <text evidence="1 11">Catalyzes the NADPH-dependent reduction of ketopantoate into pantoic acid.</text>
</comment>
<gene>
    <name evidence="14" type="ORF">SAMN05421743_12325</name>
</gene>
<accession>A0A1H4H6F9</accession>
<dbReference type="InterPro" id="IPR013332">
    <property type="entry name" value="KPR_N"/>
</dbReference>
<dbReference type="AlphaFoldDB" id="A0A1H4H6F9"/>
<evidence type="ECO:0000259" key="12">
    <source>
        <dbReference type="Pfam" id="PF02558"/>
    </source>
</evidence>
<dbReference type="STRING" id="571932.SAMN05421743_12325"/>
<dbReference type="OrthoDB" id="9800163at2"/>
<organism evidence="14 15">
    <name type="scientific">Thalassobacillus cyri</name>
    <dbReference type="NCBI Taxonomy" id="571932"/>
    <lineage>
        <taxon>Bacteria</taxon>
        <taxon>Bacillati</taxon>
        <taxon>Bacillota</taxon>
        <taxon>Bacilli</taxon>
        <taxon>Bacillales</taxon>
        <taxon>Bacillaceae</taxon>
        <taxon>Thalassobacillus</taxon>
    </lineage>
</organism>
<evidence type="ECO:0000313" key="15">
    <source>
        <dbReference type="Proteomes" id="UP000198584"/>
    </source>
</evidence>
<evidence type="ECO:0000256" key="10">
    <source>
        <dbReference type="ARBA" id="ARBA00048793"/>
    </source>
</evidence>
<evidence type="ECO:0000256" key="7">
    <source>
        <dbReference type="ARBA" id="ARBA00022857"/>
    </source>
</evidence>
<dbReference type="GO" id="GO:0005737">
    <property type="term" value="C:cytoplasm"/>
    <property type="evidence" value="ECO:0007669"/>
    <property type="project" value="TreeGrafter"/>
</dbReference>
<dbReference type="RefSeq" id="WP_093046614.1">
    <property type="nucleotide sequence ID" value="NZ_FNQR01000023.1"/>
</dbReference>
<dbReference type="PANTHER" id="PTHR43765:SF2">
    <property type="entry name" value="2-DEHYDROPANTOATE 2-REDUCTASE"/>
    <property type="match status" value="1"/>
</dbReference>
<dbReference type="UniPathway" id="UPA00028">
    <property type="reaction ID" value="UER00004"/>
</dbReference>
<evidence type="ECO:0000256" key="6">
    <source>
        <dbReference type="ARBA" id="ARBA00022655"/>
    </source>
</evidence>
<dbReference type="SUPFAM" id="SSF51735">
    <property type="entry name" value="NAD(P)-binding Rossmann-fold domains"/>
    <property type="match status" value="1"/>
</dbReference>
<keyword evidence="15" id="KW-1185">Reference proteome</keyword>
<dbReference type="InterPro" id="IPR008927">
    <property type="entry name" value="6-PGluconate_DH-like_C_sf"/>
</dbReference>
<feature type="domain" description="Ketopantoate reductase N-terminal" evidence="12">
    <location>
        <begin position="3"/>
        <end position="143"/>
    </location>
</feature>
<evidence type="ECO:0000256" key="3">
    <source>
        <dbReference type="ARBA" id="ARBA00007870"/>
    </source>
</evidence>
<keyword evidence="7 11" id="KW-0521">NADP</keyword>
<dbReference type="Pfam" id="PF08546">
    <property type="entry name" value="ApbA_C"/>
    <property type="match status" value="1"/>
</dbReference>
<evidence type="ECO:0000256" key="11">
    <source>
        <dbReference type="RuleBase" id="RU362068"/>
    </source>
</evidence>
<dbReference type="Proteomes" id="UP000198584">
    <property type="component" value="Unassembled WGS sequence"/>
</dbReference>
<dbReference type="NCBIfam" id="TIGR00745">
    <property type="entry name" value="apbA_panE"/>
    <property type="match status" value="1"/>
</dbReference>
<evidence type="ECO:0000256" key="2">
    <source>
        <dbReference type="ARBA" id="ARBA00004994"/>
    </source>
</evidence>
<dbReference type="SUPFAM" id="SSF48179">
    <property type="entry name" value="6-phosphogluconate dehydrogenase C-terminal domain-like"/>
    <property type="match status" value="1"/>
</dbReference>
<comment type="catalytic activity">
    <reaction evidence="10 11">
        <text>(R)-pantoate + NADP(+) = 2-dehydropantoate + NADPH + H(+)</text>
        <dbReference type="Rhea" id="RHEA:16233"/>
        <dbReference type="ChEBI" id="CHEBI:11561"/>
        <dbReference type="ChEBI" id="CHEBI:15378"/>
        <dbReference type="ChEBI" id="CHEBI:15980"/>
        <dbReference type="ChEBI" id="CHEBI:57783"/>
        <dbReference type="ChEBI" id="CHEBI:58349"/>
        <dbReference type="EC" id="1.1.1.169"/>
    </reaction>
</comment>
<name>A0A1H4H6F9_9BACI</name>
<dbReference type="Gene3D" id="1.10.1040.10">
    <property type="entry name" value="N-(1-d-carboxylethyl)-l-norvaline Dehydrogenase, domain 2"/>
    <property type="match status" value="1"/>
</dbReference>
<protein>
    <recommendedName>
        <fullName evidence="5 11">2-dehydropantoate 2-reductase</fullName>
        <ecNumber evidence="4 11">1.1.1.169</ecNumber>
    </recommendedName>
    <alternativeName>
        <fullName evidence="9 11">Ketopantoate reductase</fullName>
    </alternativeName>
</protein>
<evidence type="ECO:0000313" key="14">
    <source>
        <dbReference type="EMBL" id="SEB17221.1"/>
    </source>
</evidence>
<keyword evidence="6 11" id="KW-0566">Pantothenate biosynthesis</keyword>
<dbReference type="PANTHER" id="PTHR43765">
    <property type="entry name" value="2-DEHYDROPANTOATE 2-REDUCTASE-RELATED"/>
    <property type="match status" value="1"/>
</dbReference>
<keyword evidence="8 11" id="KW-0560">Oxidoreductase</keyword>
<dbReference type="Pfam" id="PF02558">
    <property type="entry name" value="ApbA"/>
    <property type="match status" value="1"/>
</dbReference>
<dbReference type="GO" id="GO:0050661">
    <property type="term" value="F:NADP binding"/>
    <property type="evidence" value="ECO:0007669"/>
    <property type="project" value="TreeGrafter"/>
</dbReference>
<dbReference type="InterPro" id="IPR050838">
    <property type="entry name" value="Ketopantoate_reductase"/>
</dbReference>
<dbReference type="EMBL" id="FNQR01000023">
    <property type="protein sequence ID" value="SEB17221.1"/>
    <property type="molecule type" value="Genomic_DNA"/>
</dbReference>
<dbReference type="InterPro" id="IPR013328">
    <property type="entry name" value="6PGD_dom2"/>
</dbReference>
<feature type="domain" description="Ketopantoate reductase C-terminal" evidence="13">
    <location>
        <begin position="171"/>
        <end position="283"/>
    </location>
</feature>
<dbReference type="Gene3D" id="3.40.50.720">
    <property type="entry name" value="NAD(P)-binding Rossmann-like Domain"/>
    <property type="match status" value="1"/>
</dbReference>
<evidence type="ECO:0000256" key="5">
    <source>
        <dbReference type="ARBA" id="ARBA00019465"/>
    </source>
</evidence>
<comment type="similarity">
    <text evidence="3 11">Belongs to the ketopantoate reductase family.</text>
</comment>
<comment type="pathway">
    <text evidence="2 11">Cofactor biosynthesis; (R)-pantothenate biosynthesis; (R)-pantoate from 3-methyl-2-oxobutanoate: step 2/2.</text>
</comment>
<dbReference type="EC" id="1.1.1.169" evidence="4 11"/>
<evidence type="ECO:0000256" key="8">
    <source>
        <dbReference type="ARBA" id="ARBA00023002"/>
    </source>
</evidence>
<sequence length="293" mass="32759">MEIGIIGGGAVGLLMAHYLGKRNKVTLYVRRSEQMELVNELGVGLGGTSDTVKVEARLIEDLSHHDLTFVCVKQNHLKGLMPVLEEIGDEETLVFLQNGMGHLERIRKLSSAVMVGVTEHGALKTADYSVRHTGKGVIRLASMEKSSNVDRLMEQLNQDHFPFIAERDYYHMLAKKLVVNAVINPLTALFEVRNGQLLENPFIHDLALGLCREACQVLKLDFAAEWENTERVARATAANYSSMYKDISACRPSEIEAITGYLLAETDTLPIHSFIYQAIKAKEFERRKEGHHG</sequence>
<dbReference type="InterPro" id="IPR003710">
    <property type="entry name" value="ApbA"/>
</dbReference>
<evidence type="ECO:0000256" key="1">
    <source>
        <dbReference type="ARBA" id="ARBA00002919"/>
    </source>
</evidence>
<dbReference type="InterPro" id="IPR013752">
    <property type="entry name" value="KPA_reductase"/>
</dbReference>
<dbReference type="InterPro" id="IPR036291">
    <property type="entry name" value="NAD(P)-bd_dom_sf"/>
</dbReference>
<evidence type="ECO:0000256" key="4">
    <source>
        <dbReference type="ARBA" id="ARBA00013014"/>
    </source>
</evidence>
<evidence type="ECO:0000256" key="9">
    <source>
        <dbReference type="ARBA" id="ARBA00032024"/>
    </source>
</evidence>
<evidence type="ECO:0000259" key="13">
    <source>
        <dbReference type="Pfam" id="PF08546"/>
    </source>
</evidence>